<dbReference type="STRING" id="402881.Plav_2272"/>
<dbReference type="InterPro" id="IPR029069">
    <property type="entry name" value="HotDog_dom_sf"/>
</dbReference>
<dbReference type="EMBL" id="CP000774">
    <property type="protein sequence ID" value="ABS63886.1"/>
    <property type="molecule type" value="Genomic_DNA"/>
</dbReference>
<dbReference type="PANTHER" id="PTHR21660:SF1">
    <property type="entry name" value="ACYL-COENZYME A THIOESTERASE 13"/>
    <property type="match status" value="1"/>
</dbReference>
<dbReference type="GO" id="GO:0047617">
    <property type="term" value="F:fatty acyl-CoA hydrolase activity"/>
    <property type="evidence" value="ECO:0007669"/>
    <property type="project" value="InterPro"/>
</dbReference>
<dbReference type="Proteomes" id="UP000006377">
    <property type="component" value="Chromosome"/>
</dbReference>
<organism evidence="4 5">
    <name type="scientific">Parvibaculum lavamentivorans (strain DS-1 / DSM 13023 / NCIMB 13966)</name>
    <dbReference type="NCBI Taxonomy" id="402881"/>
    <lineage>
        <taxon>Bacteria</taxon>
        <taxon>Pseudomonadati</taxon>
        <taxon>Pseudomonadota</taxon>
        <taxon>Alphaproteobacteria</taxon>
        <taxon>Hyphomicrobiales</taxon>
        <taxon>Parvibaculaceae</taxon>
        <taxon>Parvibaculum</taxon>
    </lineage>
</organism>
<dbReference type="InterPro" id="IPR039298">
    <property type="entry name" value="ACOT13"/>
</dbReference>
<comment type="similarity">
    <text evidence="1">Belongs to the thioesterase PaaI family.</text>
</comment>
<protein>
    <submittedName>
        <fullName evidence="4">Thioesterase superfamily protein</fullName>
    </submittedName>
</protein>
<feature type="domain" description="Thioesterase" evidence="3">
    <location>
        <begin position="54"/>
        <end position="127"/>
    </location>
</feature>
<dbReference type="HOGENOM" id="CLU_089876_8_1_5"/>
<dbReference type="KEGG" id="pla:Plav_2272"/>
<dbReference type="SUPFAM" id="SSF54637">
    <property type="entry name" value="Thioesterase/thiol ester dehydrase-isomerase"/>
    <property type="match status" value="1"/>
</dbReference>
<name>A7HVF3_PARL1</name>
<dbReference type="RefSeq" id="WP_012111192.1">
    <property type="nucleotide sequence ID" value="NC_009719.1"/>
</dbReference>
<dbReference type="PANTHER" id="PTHR21660">
    <property type="entry name" value="THIOESTERASE SUPERFAMILY MEMBER-RELATED"/>
    <property type="match status" value="1"/>
</dbReference>
<sequence>MTSEIHLDPPTEGFKRHFRQSPLTNPWGPLYSKNTGSAIHIGLWLAEPHTNSRGLAHGGLITALADNAMGLSCGLGIENIAGLVTVGLTVDFLSSARIGQWLEVQPEVVKTGSTLSFAQCLVTADDKACARANATFSVLKR</sequence>
<dbReference type="OrthoDB" id="7061558at2"/>
<accession>A7HVF3</accession>
<dbReference type="Pfam" id="PF03061">
    <property type="entry name" value="4HBT"/>
    <property type="match status" value="1"/>
</dbReference>
<dbReference type="InterPro" id="IPR003736">
    <property type="entry name" value="PAAI_dom"/>
</dbReference>
<dbReference type="AlphaFoldDB" id="A7HVF3"/>
<evidence type="ECO:0000259" key="3">
    <source>
        <dbReference type="Pfam" id="PF03061"/>
    </source>
</evidence>
<dbReference type="eggNOG" id="COG2050">
    <property type="taxonomic scope" value="Bacteria"/>
</dbReference>
<gene>
    <name evidence="4" type="ordered locus">Plav_2272</name>
</gene>
<dbReference type="NCBIfam" id="TIGR00369">
    <property type="entry name" value="unchar_dom_1"/>
    <property type="match status" value="1"/>
</dbReference>
<evidence type="ECO:0000313" key="4">
    <source>
        <dbReference type="EMBL" id="ABS63886.1"/>
    </source>
</evidence>
<reference evidence="4 5" key="1">
    <citation type="journal article" date="2011" name="Stand. Genomic Sci.">
        <title>Complete genome sequence of Parvibaculum lavamentivorans type strain (DS-1(T)).</title>
        <authorList>
            <person name="Schleheck D."/>
            <person name="Weiss M."/>
            <person name="Pitluck S."/>
            <person name="Bruce D."/>
            <person name="Land M.L."/>
            <person name="Han S."/>
            <person name="Saunders E."/>
            <person name="Tapia R."/>
            <person name="Detter C."/>
            <person name="Brettin T."/>
            <person name="Han J."/>
            <person name="Woyke T."/>
            <person name="Goodwin L."/>
            <person name="Pennacchio L."/>
            <person name="Nolan M."/>
            <person name="Cook A.M."/>
            <person name="Kjelleberg S."/>
            <person name="Thomas T."/>
        </authorList>
    </citation>
    <scope>NUCLEOTIDE SEQUENCE [LARGE SCALE GENOMIC DNA]</scope>
    <source>
        <strain evidence="5">DS-1 / DSM 13023 / NCIMB 13966</strain>
    </source>
</reference>
<dbReference type="CDD" id="cd03443">
    <property type="entry name" value="PaaI_thioesterase"/>
    <property type="match status" value="1"/>
</dbReference>
<keyword evidence="5" id="KW-1185">Reference proteome</keyword>
<proteinExistence type="inferred from homology"/>
<evidence type="ECO:0000256" key="1">
    <source>
        <dbReference type="ARBA" id="ARBA00008324"/>
    </source>
</evidence>
<evidence type="ECO:0000313" key="5">
    <source>
        <dbReference type="Proteomes" id="UP000006377"/>
    </source>
</evidence>
<evidence type="ECO:0000256" key="2">
    <source>
        <dbReference type="ARBA" id="ARBA00022801"/>
    </source>
</evidence>
<dbReference type="Gene3D" id="3.10.129.10">
    <property type="entry name" value="Hotdog Thioesterase"/>
    <property type="match status" value="1"/>
</dbReference>
<keyword evidence="2" id="KW-0378">Hydrolase</keyword>
<dbReference type="InterPro" id="IPR006683">
    <property type="entry name" value="Thioestr_dom"/>
</dbReference>